<evidence type="ECO:0000256" key="1">
    <source>
        <dbReference type="SAM" id="SignalP"/>
    </source>
</evidence>
<accession>A0A3A6QNV8</accession>
<comment type="caution">
    <text evidence="3">The sequence shown here is derived from an EMBL/GenBank/DDBJ whole genome shotgun (WGS) entry which is preliminary data.</text>
</comment>
<protein>
    <recommendedName>
        <fullName evidence="2">Helix-hairpin-helix DNA-binding motif class 1 domain-containing protein</fullName>
    </recommendedName>
</protein>
<dbReference type="PANTHER" id="PTHR21180:SF32">
    <property type="entry name" value="ENDONUCLEASE_EXONUCLEASE_PHOSPHATASE FAMILY DOMAIN-CONTAINING PROTEIN 1"/>
    <property type="match status" value="1"/>
</dbReference>
<dbReference type="Pfam" id="PF12836">
    <property type="entry name" value="HHH_3"/>
    <property type="match status" value="1"/>
</dbReference>
<dbReference type="SMART" id="SM00278">
    <property type="entry name" value="HhH1"/>
    <property type="match status" value="2"/>
</dbReference>
<gene>
    <name evidence="3" type="ORF">DZ860_13930</name>
</gene>
<dbReference type="NCBIfam" id="TIGR00426">
    <property type="entry name" value="competence protein ComEA helix-hairpin-helix repeat region"/>
    <property type="match status" value="1"/>
</dbReference>
<dbReference type="SUPFAM" id="SSF47781">
    <property type="entry name" value="RuvA domain 2-like"/>
    <property type="match status" value="1"/>
</dbReference>
<dbReference type="EMBL" id="QVMU01000013">
    <property type="protein sequence ID" value="RJX69987.1"/>
    <property type="molecule type" value="Genomic_DNA"/>
</dbReference>
<dbReference type="Gene3D" id="1.10.150.280">
    <property type="entry name" value="AF1531-like domain"/>
    <property type="match status" value="1"/>
</dbReference>
<evidence type="ECO:0000313" key="3">
    <source>
        <dbReference type="EMBL" id="RJX69987.1"/>
    </source>
</evidence>
<dbReference type="GO" id="GO:0015628">
    <property type="term" value="P:protein secretion by the type II secretion system"/>
    <property type="evidence" value="ECO:0007669"/>
    <property type="project" value="TreeGrafter"/>
</dbReference>
<dbReference type="RefSeq" id="WP_120032287.1">
    <property type="nucleotide sequence ID" value="NZ_QVMU01000013.1"/>
</dbReference>
<dbReference type="PANTHER" id="PTHR21180">
    <property type="entry name" value="ENDONUCLEASE/EXONUCLEASE/PHOSPHATASE FAMILY DOMAIN-CONTAINING PROTEIN 1"/>
    <property type="match status" value="1"/>
</dbReference>
<keyword evidence="1" id="KW-0732">Signal</keyword>
<dbReference type="GO" id="GO:0006281">
    <property type="term" value="P:DNA repair"/>
    <property type="evidence" value="ECO:0007669"/>
    <property type="project" value="InterPro"/>
</dbReference>
<feature type="domain" description="Helix-hairpin-helix DNA-binding motif class 1" evidence="2">
    <location>
        <begin position="49"/>
        <end position="68"/>
    </location>
</feature>
<dbReference type="InterPro" id="IPR051675">
    <property type="entry name" value="Endo/Exo/Phosphatase_dom_1"/>
</dbReference>
<dbReference type="InterPro" id="IPR010994">
    <property type="entry name" value="RuvA_2-like"/>
</dbReference>
<dbReference type="GO" id="GO:0015627">
    <property type="term" value="C:type II protein secretion system complex"/>
    <property type="evidence" value="ECO:0007669"/>
    <property type="project" value="TreeGrafter"/>
</dbReference>
<evidence type="ECO:0000313" key="4">
    <source>
        <dbReference type="Proteomes" id="UP000273252"/>
    </source>
</evidence>
<name>A0A3A6QNV8_9VIBR</name>
<reference evidence="3 4" key="1">
    <citation type="submission" date="2018-08" db="EMBL/GenBank/DDBJ databases">
        <title>Vibrio isolated from the Eastern China Marginal Seas.</title>
        <authorList>
            <person name="Li Y."/>
        </authorList>
    </citation>
    <scope>NUCLEOTIDE SEQUENCE [LARGE SCALE GENOMIC DNA]</scope>
    <source>
        <strain evidence="3 4">BEI233</strain>
    </source>
</reference>
<dbReference type="Proteomes" id="UP000273252">
    <property type="component" value="Unassembled WGS sequence"/>
</dbReference>
<proteinExistence type="predicted"/>
<sequence length="103" mass="11190">MNIKAILLSVLFAIALPFSNMVNAEEQAPNSQHEGIKVTVNVNQASPQEIADLLKGVGIKKAQAIVDYRKEHGLFEKVEDLAKVTGIGEATVAKNYSRIQLSD</sequence>
<dbReference type="OrthoDB" id="7510573at2"/>
<organism evidence="3 4">
    <name type="scientific">Vibrio sinensis</name>
    <dbReference type="NCBI Taxonomy" id="2302434"/>
    <lineage>
        <taxon>Bacteria</taxon>
        <taxon>Pseudomonadati</taxon>
        <taxon>Pseudomonadota</taxon>
        <taxon>Gammaproteobacteria</taxon>
        <taxon>Vibrionales</taxon>
        <taxon>Vibrionaceae</taxon>
        <taxon>Vibrio</taxon>
    </lineage>
</organism>
<dbReference type="AlphaFoldDB" id="A0A3A6QNV8"/>
<feature type="chain" id="PRO_5017226802" description="Helix-hairpin-helix DNA-binding motif class 1 domain-containing protein" evidence="1">
    <location>
        <begin position="25"/>
        <end position="103"/>
    </location>
</feature>
<feature type="signal peptide" evidence="1">
    <location>
        <begin position="1"/>
        <end position="24"/>
    </location>
</feature>
<keyword evidence="4" id="KW-1185">Reference proteome</keyword>
<evidence type="ECO:0000259" key="2">
    <source>
        <dbReference type="SMART" id="SM00278"/>
    </source>
</evidence>
<dbReference type="GO" id="GO:0003677">
    <property type="term" value="F:DNA binding"/>
    <property type="evidence" value="ECO:0007669"/>
    <property type="project" value="InterPro"/>
</dbReference>
<dbReference type="InterPro" id="IPR004509">
    <property type="entry name" value="Competence_ComEA_HhH"/>
</dbReference>
<feature type="domain" description="Helix-hairpin-helix DNA-binding motif class 1" evidence="2">
    <location>
        <begin position="79"/>
        <end position="98"/>
    </location>
</feature>
<dbReference type="InterPro" id="IPR003583">
    <property type="entry name" value="Hlx-hairpin-Hlx_DNA-bd_motif"/>
</dbReference>